<protein>
    <submittedName>
        <fullName evidence="1">Uncharacterized protein</fullName>
    </submittedName>
</protein>
<gene>
    <name evidence="1" type="ORF">LCGC14_3008750</name>
</gene>
<evidence type="ECO:0000313" key="1">
    <source>
        <dbReference type="EMBL" id="KKK61996.1"/>
    </source>
</evidence>
<organism evidence="1">
    <name type="scientific">marine sediment metagenome</name>
    <dbReference type="NCBI Taxonomy" id="412755"/>
    <lineage>
        <taxon>unclassified sequences</taxon>
        <taxon>metagenomes</taxon>
        <taxon>ecological metagenomes</taxon>
    </lineage>
</organism>
<proteinExistence type="predicted"/>
<accession>A0A0F8ZQ27</accession>
<feature type="non-terminal residue" evidence="1">
    <location>
        <position position="1"/>
    </location>
</feature>
<name>A0A0F8ZQ27_9ZZZZ</name>
<reference evidence="1" key="1">
    <citation type="journal article" date="2015" name="Nature">
        <title>Complex archaea that bridge the gap between prokaryotes and eukaryotes.</title>
        <authorList>
            <person name="Spang A."/>
            <person name="Saw J.H."/>
            <person name="Jorgensen S.L."/>
            <person name="Zaremba-Niedzwiedzka K."/>
            <person name="Martijn J."/>
            <person name="Lind A.E."/>
            <person name="van Eijk R."/>
            <person name="Schleper C."/>
            <person name="Guy L."/>
            <person name="Ettema T.J."/>
        </authorList>
    </citation>
    <scope>NUCLEOTIDE SEQUENCE</scope>
</reference>
<sequence length="364" mass="41070">KKNGSLGSTMEELLNTTENVVVVDELYIDSHPGSGIGTNITIFPQEFALKVVRVGTFPYLAVGFPYNSTLVSGSTGNLTISDDVNLSLVSNQEWLAFNITTNFPFSNLYKAVNVTIESSVNSSVDQLTLEAFNIYTNEFENLGSINNTVELNNTFLFDSNHHYIDPFGNLILRIRGYNSTNNGNYNLTIDSLNFGVAESTNMLDPTNWPQFEIIGIIEAATLYNTERYNWYAGFETGADISGNSIYISYEKARDVVYIDYRGTDYSNDKVTSVLVHSDNPGNLSTYKNDLLQNLFFGAGGYWSIVDLKSFTLEIRTNVYDWFAWVKRGQKDEDMLEEIVDYIEDRGYLIIFSFTKSFMSSTFRT</sequence>
<dbReference type="EMBL" id="LAZR01062213">
    <property type="protein sequence ID" value="KKK61996.1"/>
    <property type="molecule type" value="Genomic_DNA"/>
</dbReference>
<dbReference type="AlphaFoldDB" id="A0A0F8ZQ27"/>
<comment type="caution">
    <text evidence="1">The sequence shown here is derived from an EMBL/GenBank/DDBJ whole genome shotgun (WGS) entry which is preliminary data.</text>
</comment>
<feature type="non-terminal residue" evidence="1">
    <location>
        <position position="364"/>
    </location>
</feature>